<keyword evidence="3" id="KW-1185">Reference proteome</keyword>
<accession>A0A1X6WS29</accession>
<evidence type="ECO:0000313" key="2">
    <source>
        <dbReference type="EMBL" id="SLM87100.1"/>
    </source>
</evidence>
<dbReference type="EMBL" id="FWFD01000019">
    <property type="protein sequence ID" value="SLM87100.1"/>
    <property type="molecule type" value="Genomic_DNA"/>
</dbReference>
<dbReference type="Proteomes" id="UP000195918">
    <property type="component" value="Unassembled WGS sequence"/>
</dbReference>
<name>A0A1X6WS29_9ENTE</name>
<keyword evidence="1" id="KW-0472">Membrane</keyword>
<evidence type="ECO:0000256" key="1">
    <source>
        <dbReference type="SAM" id="Phobius"/>
    </source>
</evidence>
<feature type="transmembrane region" description="Helical" evidence="1">
    <location>
        <begin position="65"/>
        <end position="84"/>
    </location>
</feature>
<gene>
    <name evidence="2" type="ORF">FM121_13460</name>
</gene>
<dbReference type="RefSeq" id="WP_086952718.1">
    <property type="nucleotide sequence ID" value="NZ_FWFD01000019.1"/>
</dbReference>
<proteinExistence type="predicted"/>
<evidence type="ECO:0000313" key="3">
    <source>
        <dbReference type="Proteomes" id="UP000195918"/>
    </source>
</evidence>
<protein>
    <submittedName>
        <fullName evidence="2">Uncharacterized protein</fullName>
    </submittedName>
</protein>
<organism evidence="2 3">
    <name type="scientific">Vagococcus fluvialis bH819</name>
    <dbReference type="NCBI Taxonomy" id="1255619"/>
    <lineage>
        <taxon>Bacteria</taxon>
        <taxon>Bacillati</taxon>
        <taxon>Bacillota</taxon>
        <taxon>Bacilli</taxon>
        <taxon>Lactobacillales</taxon>
        <taxon>Enterococcaceae</taxon>
        <taxon>Vagococcus</taxon>
    </lineage>
</organism>
<dbReference type="AlphaFoldDB" id="A0A1X6WS29"/>
<reference evidence="3" key="1">
    <citation type="submission" date="2017-02" db="EMBL/GenBank/DDBJ databases">
        <authorList>
            <person name="Dridi B."/>
        </authorList>
    </citation>
    <scope>NUCLEOTIDE SEQUENCE [LARGE SCALE GENOMIC DNA]</scope>
    <source>
        <strain evidence="3">bH819</strain>
    </source>
</reference>
<keyword evidence="1" id="KW-0812">Transmembrane</keyword>
<keyword evidence="1" id="KW-1133">Transmembrane helix</keyword>
<sequence length="106" mass="12392">MNENKTTTIKNRLLEELNQEFIDYCNTGVIIDDLFDNEFEVISNLKSLISNVIKKEKFDLKKLEIIFGTFVVLINVYDLLIDLLSRQKQLDDELVVDCFESLLRST</sequence>